<dbReference type="PROSITE" id="PS50088">
    <property type="entry name" value="ANK_REPEAT"/>
    <property type="match status" value="4"/>
</dbReference>
<dbReference type="InterPro" id="IPR002110">
    <property type="entry name" value="Ankyrin_rpt"/>
</dbReference>
<dbReference type="PRINTS" id="PR01415">
    <property type="entry name" value="ANKYRIN"/>
</dbReference>
<dbReference type="InterPro" id="IPR056884">
    <property type="entry name" value="NPHP3-like_N"/>
</dbReference>
<gene>
    <name evidence="5" type="ORF">M438DRAFT_388178</name>
</gene>
<dbReference type="PANTHER" id="PTHR10039">
    <property type="entry name" value="AMELOGENIN"/>
    <property type="match status" value="1"/>
</dbReference>
<organism evidence="5 6">
    <name type="scientific">Aureobasidium pullulans EXF-150</name>
    <dbReference type="NCBI Taxonomy" id="1043002"/>
    <lineage>
        <taxon>Eukaryota</taxon>
        <taxon>Fungi</taxon>
        <taxon>Dikarya</taxon>
        <taxon>Ascomycota</taxon>
        <taxon>Pezizomycotina</taxon>
        <taxon>Dothideomycetes</taxon>
        <taxon>Dothideomycetidae</taxon>
        <taxon>Dothideales</taxon>
        <taxon>Saccotheciaceae</taxon>
        <taxon>Aureobasidium</taxon>
    </lineage>
</organism>
<dbReference type="InterPro" id="IPR036770">
    <property type="entry name" value="Ankyrin_rpt-contain_sf"/>
</dbReference>
<feature type="repeat" description="ANK" evidence="2">
    <location>
        <begin position="518"/>
        <end position="550"/>
    </location>
</feature>
<dbReference type="RefSeq" id="XP_029755292.1">
    <property type="nucleotide sequence ID" value="XM_029909007.1"/>
</dbReference>
<feature type="coiled-coil region" evidence="3">
    <location>
        <begin position="257"/>
        <end position="284"/>
    </location>
</feature>
<evidence type="ECO:0000256" key="2">
    <source>
        <dbReference type="PROSITE-ProRule" id="PRU00023"/>
    </source>
</evidence>
<accession>A0A074X114</accession>
<dbReference type="SUPFAM" id="SSF48403">
    <property type="entry name" value="Ankyrin repeat"/>
    <property type="match status" value="2"/>
</dbReference>
<feature type="domain" description="Nephrocystin 3-like N-terminal" evidence="4">
    <location>
        <begin position="25"/>
        <end position="184"/>
    </location>
</feature>
<evidence type="ECO:0000313" key="6">
    <source>
        <dbReference type="Proteomes" id="UP000030706"/>
    </source>
</evidence>
<dbReference type="EMBL" id="KL585009">
    <property type="protein sequence ID" value="KEQ79105.1"/>
    <property type="molecule type" value="Genomic_DNA"/>
</dbReference>
<dbReference type="SUPFAM" id="SSF52540">
    <property type="entry name" value="P-loop containing nucleoside triphosphate hydrolases"/>
    <property type="match status" value="1"/>
</dbReference>
<keyword evidence="6" id="KW-1185">Reference proteome</keyword>
<dbReference type="InterPro" id="IPR027417">
    <property type="entry name" value="P-loop_NTPase"/>
</dbReference>
<dbReference type="Pfam" id="PF00023">
    <property type="entry name" value="Ank"/>
    <property type="match status" value="1"/>
</dbReference>
<feature type="repeat" description="ANK" evidence="2">
    <location>
        <begin position="1019"/>
        <end position="1053"/>
    </location>
</feature>
<evidence type="ECO:0000259" key="4">
    <source>
        <dbReference type="Pfam" id="PF24883"/>
    </source>
</evidence>
<keyword evidence="1" id="KW-0677">Repeat</keyword>
<dbReference type="PANTHER" id="PTHR10039:SF15">
    <property type="entry name" value="NACHT DOMAIN-CONTAINING PROTEIN"/>
    <property type="match status" value="1"/>
</dbReference>
<dbReference type="HOGENOM" id="CLU_000288_34_23_1"/>
<name>A0A074X114_AURPU</name>
<evidence type="ECO:0000313" key="5">
    <source>
        <dbReference type="EMBL" id="KEQ79105.1"/>
    </source>
</evidence>
<dbReference type="Pfam" id="PF24883">
    <property type="entry name" value="NPHP3_N"/>
    <property type="match status" value="1"/>
</dbReference>
<reference evidence="5 6" key="1">
    <citation type="journal article" date="2014" name="BMC Genomics">
        <title>Genome sequencing of four Aureobasidium pullulans varieties: biotechnological potential, stress tolerance, and description of new species.</title>
        <authorList>
            <person name="Gostin Ar C."/>
            <person name="Ohm R.A."/>
            <person name="Kogej T."/>
            <person name="Sonjak S."/>
            <person name="Turk M."/>
            <person name="Zajc J."/>
            <person name="Zalar P."/>
            <person name="Grube M."/>
            <person name="Sun H."/>
            <person name="Han J."/>
            <person name="Sharma A."/>
            <person name="Chiniquy J."/>
            <person name="Ngan C.Y."/>
            <person name="Lipzen A."/>
            <person name="Barry K."/>
            <person name="Grigoriev I.V."/>
            <person name="Gunde-Cimerman N."/>
        </authorList>
    </citation>
    <scope>NUCLEOTIDE SEQUENCE [LARGE SCALE GENOMIC DNA]</scope>
    <source>
        <strain evidence="5 6">EXF-150</strain>
    </source>
</reference>
<protein>
    <submittedName>
        <fullName evidence="5">Ankyrin</fullName>
    </submittedName>
</protein>
<dbReference type="OrthoDB" id="195446at2759"/>
<sequence>MWLNTLSPSTFTNRHHASLERRKEGTCLWMFKEKAMKQWLDGTMSTLWCPGDPGSGKSVAMSIVVEYLEHLRATEHIAVAYTYCVYNQEHQTAANFLASLIAQVSRQSAGIHTELRECWKIYHSGPTKPSSTEYVRLLKAMRGHFLKSFILVDALDEFPEIEKRSLLRELKTLVPESRILITSRNIPSIKSHFEDAACMQIRARDEDVRTALAARIDDEEFMSCAVDEDPTLRDDIINTISQKTKGMFLVAELHITALSQEESIRDLRETLEALSGEIAKTYSETMIRINKQKPKQAERAHQVFCWLTHARRPLEQRRAFDPDTGRSQSERINVVRYVHYTAQEFFDKSPEQIGPRGHHKIAKTCISTLLLGAEPDEESVESLVNLQNTYPIVRYAAQHWGNHVRLALEADVASLIRDDVRRLLCSRTNFIFSTWITHAKGVHYSTYGRPELSALHVTAAFGITSMLEDALEMLHEVNVDVRDSRGRTPLHWACKNGHYSTMSRLLELGADKTAVCRDENSPLHFALQSDNQKLIMELLNGDGNVELRGVLETAIDRGHHAVLKVLLGKLQSEQLGFALVEAATRGEESTVRLIVEAMDPLGDYRDHFSKALLSLTIELSDPPSKASFSMMDLLLESGADPNFDDHANKWEPLTPLSFAAMSLDAVIYLIEQGALVNFQDHLGRTVLHSPVNRETATFLIARGADVNSCDLVGSTPLHTAAAHNPEMLSLLLEHHAKVDAQDDHGMTALNTLMKREQWNMSDTTKQSSLEHLLRYGASVDLKNDEGHIPLRYAVSHGKWTTCETLLTCSKMGRDRIFLEQLTSLYASLHGYMQSFRRDEKLAQRVEGRARFEAEIADQLRSLDERQLHANKDLLTLDIPCQLSMHSIVRRFLEAGADLTPQQGSESLVMMSLISIRFCNLEEDTVATLELLLDRGFSVDTSGDYGTILCAAIIHDLTKTVAMLLRRGANLDIGGPFGSPLMIAARGNCRQLLELLLENRIDVNKAYESTVYLSGYDFPTGMTALHMCAASEHSSENDVRLLLSYGANLEAKNADGDTPLILAVRCGRLQTAAALLAAGADTSGSNSLTKQYRIRGVYEIDFHEALRLVQKAHDQRTALKGDGS</sequence>
<feature type="repeat" description="ANK" evidence="2">
    <location>
        <begin position="485"/>
        <end position="517"/>
    </location>
</feature>
<dbReference type="SMART" id="SM00248">
    <property type="entry name" value="ANK"/>
    <property type="match status" value="12"/>
</dbReference>
<keyword evidence="2" id="KW-0040">ANK repeat</keyword>
<keyword evidence="3" id="KW-0175">Coiled coil</keyword>
<evidence type="ECO:0000256" key="1">
    <source>
        <dbReference type="ARBA" id="ARBA00022737"/>
    </source>
</evidence>
<proteinExistence type="predicted"/>
<dbReference type="Pfam" id="PF12796">
    <property type="entry name" value="Ank_2"/>
    <property type="match status" value="4"/>
</dbReference>
<dbReference type="STRING" id="1043002.A0A074X114"/>
<evidence type="ECO:0000256" key="3">
    <source>
        <dbReference type="SAM" id="Coils"/>
    </source>
</evidence>
<dbReference type="Proteomes" id="UP000030706">
    <property type="component" value="Unassembled WGS sequence"/>
</dbReference>
<dbReference type="PROSITE" id="PS50297">
    <property type="entry name" value="ANK_REP_REGION"/>
    <property type="match status" value="3"/>
</dbReference>
<dbReference type="GeneID" id="40751313"/>
<feature type="repeat" description="ANK" evidence="2">
    <location>
        <begin position="1054"/>
        <end position="1086"/>
    </location>
</feature>
<dbReference type="AlphaFoldDB" id="A0A074X114"/>
<dbReference type="Gene3D" id="1.25.40.20">
    <property type="entry name" value="Ankyrin repeat-containing domain"/>
    <property type="match status" value="5"/>
</dbReference>
<dbReference type="Gene3D" id="3.40.50.300">
    <property type="entry name" value="P-loop containing nucleotide triphosphate hydrolases"/>
    <property type="match status" value="1"/>
</dbReference>